<dbReference type="Gene3D" id="1.20.1300.10">
    <property type="entry name" value="Fumarate reductase/succinate dehydrogenase, transmembrane subunit"/>
    <property type="match status" value="2"/>
</dbReference>
<dbReference type="PANTHER" id="PTHR10978:SF5">
    <property type="entry name" value="SUCCINATE DEHYDROGENASE CYTOCHROME B560 SUBUNIT, MITOCHONDRIAL"/>
    <property type="match status" value="1"/>
</dbReference>
<evidence type="ECO:0000256" key="4">
    <source>
        <dbReference type="ARBA" id="ARBA00022723"/>
    </source>
</evidence>
<dbReference type="GO" id="GO:0016020">
    <property type="term" value="C:membrane"/>
    <property type="evidence" value="ECO:0007669"/>
    <property type="project" value="UniProtKB-SubCell"/>
</dbReference>
<keyword evidence="7" id="KW-0472">Membrane</keyword>
<evidence type="ECO:0000313" key="9">
    <source>
        <dbReference type="Proteomes" id="UP000243686"/>
    </source>
</evidence>
<feature type="non-terminal residue" evidence="8">
    <location>
        <position position="1"/>
    </location>
</feature>
<evidence type="ECO:0000256" key="6">
    <source>
        <dbReference type="ARBA" id="ARBA00023004"/>
    </source>
</evidence>
<organism evidence="8 9">
    <name type="scientific">Opisthorchis viverrini</name>
    <name type="common">Southeast Asian liver fluke</name>
    <dbReference type="NCBI Taxonomy" id="6198"/>
    <lineage>
        <taxon>Eukaryota</taxon>
        <taxon>Metazoa</taxon>
        <taxon>Spiralia</taxon>
        <taxon>Lophotrochozoa</taxon>
        <taxon>Platyhelminthes</taxon>
        <taxon>Trematoda</taxon>
        <taxon>Digenea</taxon>
        <taxon>Opisthorchiida</taxon>
        <taxon>Opisthorchiata</taxon>
        <taxon>Opisthorchiidae</taxon>
        <taxon>Opisthorchis</taxon>
    </lineage>
</organism>
<evidence type="ECO:0000256" key="7">
    <source>
        <dbReference type="ARBA" id="ARBA00023136"/>
    </source>
</evidence>
<dbReference type="GO" id="GO:0009055">
    <property type="term" value="F:electron transfer activity"/>
    <property type="evidence" value="ECO:0007669"/>
    <property type="project" value="InterPro"/>
</dbReference>
<dbReference type="GO" id="GO:0046872">
    <property type="term" value="F:metal ion binding"/>
    <property type="evidence" value="ECO:0007669"/>
    <property type="project" value="UniProtKB-KW"/>
</dbReference>
<feature type="non-terminal residue" evidence="8">
    <location>
        <position position="171"/>
    </location>
</feature>
<proteinExistence type="predicted"/>
<evidence type="ECO:0000256" key="1">
    <source>
        <dbReference type="ARBA" id="ARBA00004370"/>
    </source>
</evidence>
<evidence type="ECO:0000256" key="3">
    <source>
        <dbReference type="ARBA" id="ARBA00022692"/>
    </source>
</evidence>
<keyword evidence="9" id="KW-1185">Reference proteome</keyword>
<gene>
    <name evidence="8" type="ORF">X801_06584</name>
</gene>
<dbReference type="InterPro" id="IPR014314">
    <property type="entry name" value="Succ_DH_cytb556"/>
</dbReference>
<keyword evidence="3" id="KW-0812">Transmembrane</keyword>
<evidence type="ECO:0000313" key="8">
    <source>
        <dbReference type="EMBL" id="OON17576.1"/>
    </source>
</evidence>
<reference evidence="8 9" key="1">
    <citation type="submission" date="2015-03" db="EMBL/GenBank/DDBJ databases">
        <title>Draft genome of the nematode, Opisthorchis viverrini.</title>
        <authorList>
            <person name="Mitreva M."/>
        </authorList>
    </citation>
    <scope>NUCLEOTIDE SEQUENCE [LARGE SCALE GENOMIC DNA]</scope>
    <source>
        <strain evidence="8">Khon Kaen</strain>
    </source>
</reference>
<evidence type="ECO:0000256" key="2">
    <source>
        <dbReference type="ARBA" id="ARBA00022617"/>
    </source>
</evidence>
<dbReference type="Proteomes" id="UP000243686">
    <property type="component" value="Unassembled WGS sequence"/>
</dbReference>
<sequence>CKRLHTGTANGQKVLLGLNGSLRGIIKVNKGASASRFVTRWNGKCNPFGKINTRKKRPWSPHPQIYSPLAVMRFSFLHRATGTALVCKRLHTGTANGQKVLLGLNGSLRGIIKVNKGASASRFVTRWNGKCNPFGKINTRKKRPWSPHPQIYSPLAVMRFSFLHRATGTAL</sequence>
<evidence type="ECO:0000256" key="5">
    <source>
        <dbReference type="ARBA" id="ARBA00022989"/>
    </source>
</evidence>
<dbReference type="GO" id="GO:0006099">
    <property type="term" value="P:tricarboxylic acid cycle"/>
    <property type="evidence" value="ECO:0007669"/>
    <property type="project" value="InterPro"/>
</dbReference>
<accession>A0A1S8WSY8</accession>
<dbReference type="SUPFAM" id="SSF81343">
    <property type="entry name" value="Fumarate reductase respiratory complex transmembrane subunits"/>
    <property type="match status" value="2"/>
</dbReference>
<keyword evidence="6" id="KW-0408">Iron</keyword>
<name>A0A1S8WSY8_OPIVI</name>
<dbReference type="AlphaFoldDB" id="A0A1S8WSY8"/>
<protein>
    <submittedName>
        <fullName evidence="8">Uncharacterized protein</fullName>
    </submittedName>
</protein>
<dbReference type="InterPro" id="IPR034804">
    <property type="entry name" value="SQR/QFR_C/D"/>
</dbReference>
<keyword evidence="2" id="KW-0349">Heme</keyword>
<dbReference type="PANTHER" id="PTHR10978">
    <property type="entry name" value="SUCCINATE DEHYDROGENASE CYTOCHROME B560 SUBUNIT"/>
    <property type="match status" value="1"/>
</dbReference>
<comment type="subcellular location">
    <subcellularLocation>
        <location evidence="1">Membrane</location>
    </subcellularLocation>
</comment>
<keyword evidence="4" id="KW-0479">Metal-binding</keyword>
<keyword evidence="5" id="KW-1133">Transmembrane helix</keyword>
<dbReference type="EMBL" id="KV895166">
    <property type="protein sequence ID" value="OON17576.1"/>
    <property type="molecule type" value="Genomic_DNA"/>
</dbReference>